<dbReference type="EMBL" id="JFZZ01000041">
    <property type="protein sequence ID" value="KAK96438.1"/>
    <property type="molecule type" value="Genomic_DNA"/>
</dbReference>
<sequence>MHCLPGPLSSLAQEAMPAHGDAADAHAIFDALACRNLHLNATALALCISRSTLH</sequence>
<reference evidence="1 2" key="1">
    <citation type="submission" date="2014-03" db="EMBL/GenBank/DDBJ databases">
        <title>Genome sequence of Bordetella holmseii.</title>
        <authorList>
            <person name="Harvill E."/>
            <person name="Goodfield L.L."/>
            <person name="Ivanov Y."/>
            <person name="Meyer J.A."/>
            <person name="Newth C."/>
            <person name="Cassiday P."/>
            <person name="Tondella M.L."/>
            <person name="Liao P."/>
            <person name="Zimmerman J."/>
            <person name="Meert K."/>
            <person name="Wessel D."/>
            <person name="Berger J."/>
            <person name="Dean J.M."/>
            <person name="Holubkov R."/>
            <person name="Burr J."/>
            <person name="Liu T."/>
            <person name="Brinkac L.M."/>
            <person name="Sanka R."/>
            <person name="Kim M."/>
            <person name="Losada L."/>
        </authorList>
    </citation>
    <scope>NUCLEOTIDE SEQUENCE [LARGE SCALE GENOMIC DNA]</scope>
    <source>
        <strain evidence="1 2">CDC-H585-BH</strain>
    </source>
</reference>
<evidence type="ECO:0000313" key="2">
    <source>
        <dbReference type="Proteomes" id="UP000026682"/>
    </source>
</evidence>
<gene>
    <name evidence="1" type="ORF">L497_0291</name>
</gene>
<comment type="caution">
    <text evidence="1">The sequence shown here is derived from an EMBL/GenBank/DDBJ whole genome shotgun (WGS) entry which is preliminary data.</text>
</comment>
<dbReference type="AlphaFoldDB" id="A0A158M6U5"/>
<evidence type="ECO:0000313" key="1">
    <source>
        <dbReference type="EMBL" id="KAK96438.1"/>
    </source>
</evidence>
<accession>A0A158M6U5</accession>
<organism evidence="1 2">
    <name type="scientific">Bordetella holmesii CDC-H585-BH</name>
    <dbReference type="NCBI Taxonomy" id="1331206"/>
    <lineage>
        <taxon>Bacteria</taxon>
        <taxon>Pseudomonadati</taxon>
        <taxon>Pseudomonadota</taxon>
        <taxon>Betaproteobacteria</taxon>
        <taxon>Burkholderiales</taxon>
        <taxon>Alcaligenaceae</taxon>
        <taxon>Bordetella</taxon>
    </lineage>
</organism>
<dbReference type="PATRIC" id="fig|1331206.3.peg.887"/>
<dbReference type="Proteomes" id="UP000026682">
    <property type="component" value="Unassembled WGS sequence"/>
</dbReference>
<name>A0A158M6U5_9BORD</name>
<protein>
    <submittedName>
        <fullName evidence="1">Uncharacterized protein</fullName>
    </submittedName>
</protein>
<proteinExistence type="predicted"/>